<keyword evidence="3" id="KW-0274">FAD</keyword>
<dbReference type="RefSeq" id="WP_210806224.1">
    <property type="nucleotide sequence ID" value="NZ_JAGQDG010000001.1"/>
</dbReference>
<comment type="cofactor">
    <cofactor evidence="1">
        <name>FAD</name>
        <dbReference type="ChEBI" id="CHEBI:57692"/>
    </cofactor>
</comment>
<proteinExistence type="predicted"/>
<dbReference type="Proteomes" id="UP000672097">
    <property type="component" value="Unassembled WGS sequence"/>
</dbReference>
<evidence type="ECO:0000313" key="6">
    <source>
        <dbReference type="EMBL" id="MBQ0934405.1"/>
    </source>
</evidence>
<organism evidence="6 7">
    <name type="scientific">Ideonella paludis</name>
    <dbReference type="NCBI Taxonomy" id="1233411"/>
    <lineage>
        <taxon>Bacteria</taxon>
        <taxon>Pseudomonadati</taxon>
        <taxon>Pseudomonadota</taxon>
        <taxon>Betaproteobacteria</taxon>
        <taxon>Burkholderiales</taxon>
        <taxon>Sphaerotilaceae</taxon>
        <taxon>Ideonella</taxon>
    </lineage>
</organism>
<dbReference type="InterPro" id="IPR051169">
    <property type="entry name" value="NADH-Q_oxidoreductase"/>
</dbReference>
<protein>
    <submittedName>
        <fullName evidence="6">FAD-dependent oxidoreductase</fullName>
    </submittedName>
</protein>
<dbReference type="PANTHER" id="PTHR42913">
    <property type="entry name" value="APOPTOSIS-INDUCING FACTOR 1"/>
    <property type="match status" value="1"/>
</dbReference>
<keyword evidence="4" id="KW-0560">Oxidoreductase</keyword>
<evidence type="ECO:0000256" key="4">
    <source>
        <dbReference type="ARBA" id="ARBA00023002"/>
    </source>
</evidence>
<comment type="caution">
    <text evidence="6">The sequence shown here is derived from an EMBL/GenBank/DDBJ whole genome shotgun (WGS) entry which is preliminary data.</text>
</comment>
<dbReference type="Gene3D" id="3.50.50.100">
    <property type="match status" value="1"/>
</dbReference>
<dbReference type="Pfam" id="PF07992">
    <property type="entry name" value="Pyr_redox_2"/>
    <property type="match status" value="1"/>
</dbReference>
<keyword evidence="7" id="KW-1185">Reference proteome</keyword>
<evidence type="ECO:0000313" key="7">
    <source>
        <dbReference type="Proteomes" id="UP000672097"/>
    </source>
</evidence>
<sequence>MKRLVLLGGGHAHVGVLAALAQAPLPGWQVEMVTPFERQIYSGMLPGWLAGQYSLDECAIALKPLLWRAGVTLRQTAGVGLDLEAQRVRTADGQSVPYDLLSIDTGPMPALANLPGAREHAQPVRPIEDFVAAWPALAQRIARAPAFRLLILGAGAAGVELAFALQARAQREVWPQLHIALCGSSALPLPGMPSTARRRTTRWLDQRGIAWLGERRASHVEEGQLCFEAHPPEPFDACWVVTGAAAPTWPAASGLAVDERGFIAVGPTLQSLSHPQVLAAGDVAALTASPRPKSGVFAVRAGPVLARNLRALALGEEPSAWQPQRRALYLLNTAQDHALATWGPLVADGAWAWAWKDSIDRGFMARFGGDRP</sequence>
<evidence type="ECO:0000259" key="5">
    <source>
        <dbReference type="Pfam" id="PF07992"/>
    </source>
</evidence>
<reference evidence="6 7" key="1">
    <citation type="submission" date="2021-04" db="EMBL/GenBank/DDBJ databases">
        <title>The genome sequence of type strain Ideonella paludis KCTC 32238.</title>
        <authorList>
            <person name="Liu Y."/>
        </authorList>
    </citation>
    <scope>NUCLEOTIDE SEQUENCE [LARGE SCALE GENOMIC DNA]</scope>
    <source>
        <strain evidence="6 7">KCTC 32238</strain>
    </source>
</reference>
<evidence type="ECO:0000256" key="2">
    <source>
        <dbReference type="ARBA" id="ARBA00022630"/>
    </source>
</evidence>
<gene>
    <name evidence="6" type="ORF">KAK11_03615</name>
</gene>
<dbReference type="InterPro" id="IPR023753">
    <property type="entry name" value="FAD/NAD-binding_dom"/>
</dbReference>
<dbReference type="SUPFAM" id="SSF51905">
    <property type="entry name" value="FAD/NAD(P)-binding domain"/>
    <property type="match status" value="2"/>
</dbReference>
<evidence type="ECO:0000256" key="3">
    <source>
        <dbReference type="ARBA" id="ARBA00022827"/>
    </source>
</evidence>
<accession>A0ABS5DTD6</accession>
<dbReference type="InterPro" id="IPR036188">
    <property type="entry name" value="FAD/NAD-bd_sf"/>
</dbReference>
<dbReference type="EMBL" id="JAGQDG010000001">
    <property type="protein sequence ID" value="MBQ0934405.1"/>
    <property type="molecule type" value="Genomic_DNA"/>
</dbReference>
<dbReference type="NCBIfam" id="TIGR03169">
    <property type="entry name" value="Nterm_to_SelD"/>
    <property type="match status" value="1"/>
</dbReference>
<dbReference type="PANTHER" id="PTHR42913:SF9">
    <property type="entry name" value="SLR1591 PROTEIN"/>
    <property type="match status" value="1"/>
</dbReference>
<keyword evidence="2" id="KW-0285">Flavoprotein</keyword>
<feature type="domain" description="FAD/NAD(P)-binding" evidence="5">
    <location>
        <begin position="3"/>
        <end position="302"/>
    </location>
</feature>
<dbReference type="PRINTS" id="PR00368">
    <property type="entry name" value="FADPNR"/>
</dbReference>
<dbReference type="InterPro" id="IPR017584">
    <property type="entry name" value="Pyridine_nucleo_diS_OxRdtase_N"/>
</dbReference>
<name>A0ABS5DTD6_9BURK</name>
<evidence type="ECO:0000256" key="1">
    <source>
        <dbReference type="ARBA" id="ARBA00001974"/>
    </source>
</evidence>